<comment type="caution">
    <text evidence="2">The sequence shown here is derived from an EMBL/GenBank/DDBJ whole genome shotgun (WGS) entry which is preliminary data.</text>
</comment>
<feature type="domain" description="Helix-turn-helix" evidence="1">
    <location>
        <begin position="30"/>
        <end position="80"/>
    </location>
</feature>
<reference evidence="2" key="2">
    <citation type="journal article" date="2021" name="PeerJ">
        <title>Extensive microbial diversity within the chicken gut microbiome revealed by metagenomics and culture.</title>
        <authorList>
            <person name="Gilroy R."/>
            <person name="Ravi A."/>
            <person name="Getino M."/>
            <person name="Pursley I."/>
            <person name="Horton D.L."/>
            <person name="Alikhan N.F."/>
            <person name="Baker D."/>
            <person name="Gharbi K."/>
            <person name="Hall N."/>
            <person name="Watson M."/>
            <person name="Adriaenssens E.M."/>
            <person name="Foster-Nyarko E."/>
            <person name="Jarju S."/>
            <person name="Secka A."/>
            <person name="Antonio M."/>
            <person name="Oren A."/>
            <person name="Chaudhuri R.R."/>
            <person name="La Ragione R."/>
            <person name="Hildebrand F."/>
            <person name="Pallen M.J."/>
        </authorList>
    </citation>
    <scope>NUCLEOTIDE SEQUENCE</scope>
    <source>
        <strain evidence="2">G3-8215</strain>
    </source>
</reference>
<name>A0A940IIF2_9BACT</name>
<reference evidence="2" key="1">
    <citation type="submission" date="2020-10" db="EMBL/GenBank/DDBJ databases">
        <authorList>
            <person name="Gilroy R."/>
        </authorList>
    </citation>
    <scope>NUCLEOTIDE SEQUENCE</scope>
    <source>
        <strain evidence="2">G3-8215</strain>
    </source>
</reference>
<dbReference type="Pfam" id="PF12728">
    <property type="entry name" value="HTH_17"/>
    <property type="match status" value="1"/>
</dbReference>
<dbReference type="Gene3D" id="1.10.1660.10">
    <property type="match status" value="1"/>
</dbReference>
<protein>
    <submittedName>
        <fullName evidence="2">Helix-turn-helix domain-containing protein</fullName>
    </submittedName>
</protein>
<dbReference type="InterPro" id="IPR009061">
    <property type="entry name" value="DNA-bd_dom_put_sf"/>
</dbReference>
<dbReference type="InterPro" id="IPR041657">
    <property type="entry name" value="HTH_17"/>
</dbReference>
<dbReference type="Proteomes" id="UP000725002">
    <property type="component" value="Unassembled WGS sequence"/>
</dbReference>
<evidence type="ECO:0000259" key="1">
    <source>
        <dbReference type="Pfam" id="PF12728"/>
    </source>
</evidence>
<sequence>MATDNALYYDAEHIISKLLDELKLNLNKPVYTRNEAMELLGVDSKTLKRYQDEGLIGYSQPIPGGKIFFSRQDIDDFLANSHCEAFYYKGL</sequence>
<organism evidence="2 3">
    <name type="scientific">Candidatus Cryptobacteroides avicola</name>
    <dbReference type="NCBI Taxonomy" id="2840757"/>
    <lineage>
        <taxon>Bacteria</taxon>
        <taxon>Pseudomonadati</taxon>
        <taxon>Bacteroidota</taxon>
        <taxon>Bacteroidia</taxon>
        <taxon>Bacteroidales</taxon>
        <taxon>Candidatus Cryptobacteroides</taxon>
    </lineage>
</organism>
<dbReference type="AlphaFoldDB" id="A0A940IIF2"/>
<proteinExistence type="predicted"/>
<dbReference type="SUPFAM" id="SSF46955">
    <property type="entry name" value="Putative DNA-binding domain"/>
    <property type="match status" value="1"/>
</dbReference>
<gene>
    <name evidence="2" type="ORF">IAB75_06090</name>
</gene>
<dbReference type="EMBL" id="JADILV010000041">
    <property type="protein sequence ID" value="MBO8483668.1"/>
    <property type="molecule type" value="Genomic_DNA"/>
</dbReference>
<evidence type="ECO:0000313" key="3">
    <source>
        <dbReference type="Proteomes" id="UP000725002"/>
    </source>
</evidence>
<evidence type="ECO:0000313" key="2">
    <source>
        <dbReference type="EMBL" id="MBO8483668.1"/>
    </source>
</evidence>
<accession>A0A940IIF2</accession>